<evidence type="ECO:0000313" key="2">
    <source>
        <dbReference type="Proteomes" id="UP000886824"/>
    </source>
</evidence>
<sequence>MKRRLLVSDMDHTLLDEDSGLSPENLEAIRAHVARGGLFTVATGRMPAAIRVFPELLPCINLPVVTGNGGQVVDLAGGDKILRRWVLPKEVRPIVKEAIARFPRMGAVAYHGLEGFFSFRMTPYVEGLIDKEKRPAVPTTVDASPMPWNKTLMTQDHETLLEVQAWLDPQLSGLGRTVFSEETYLEILPLGVSKGAALSVILELEGIDPQEVVAVGDALNDKEMLELAGIGAAVANASPELKAAADVQVCSNNENAIRYCLERWFD</sequence>
<accession>A0A9D1Z321</accession>
<reference evidence="1" key="2">
    <citation type="submission" date="2021-04" db="EMBL/GenBank/DDBJ databases">
        <authorList>
            <person name="Gilroy R."/>
        </authorList>
    </citation>
    <scope>NUCLEOTIDE SEQUENCE</scope>
    <source>
        <strain evidence="1">CHK33-7979</strain>
    </source>
</reference>
<dbReference type="Proteomes" id="UP000886824">
    <property type="component" value="Unassembled WGS sequence"/>
</dbReference>
<dbReference type="GO" id="GO:0016791">
    <property type="term" value="F:phosphatase activity"/>
    <property type="evidence" value="ECO:0007669"/>
    <property type="project" value="TreeGrafter"/>
</dbReference>
<dbReference type="PANTHER" id="PTHR10000">
    <property type="entry name" value="PHOSPHOSERINE PHOSPHATASE"/>
    <property type="match status" value="1"/>
</dbReference>
<evidence type="ECO:0000313" key="1">
    <source>
        <dbReference type="EMBL" id="HIY72457.1"/>
    </source>
</evidence>
<dbReference type="InterPro" id="IPR023214">
    <property type="entry name" value="HAD_sf"/>
</dbReference>
<reference evidence="1" key="1">
    <citation type="journal article" date="2021" name="PeerJ">
        <title>Extensive microbial diversity within the chicken gut microbiome revealed by metagenomics and culture.</title>
        <authorList>
            <person name="Gilroy R."/>
            <person name="Ravi A."/>
            <person name="Getino M."/>
            <person name="Pursley I."/>
            <person name="Horton D.L."/>
            <person name="Alikhan N.F."/>
            <person name="Baker D."/>
            <person name="Gharbi K."/>
            <person name="Hall N."/>
            <person name="Watson M."/>
            <person name="Adriaenssens E.M."/>
            <person name="Foster-Nyarko E."/>
            <person name="Jarju S."/>
            <person name="Secka A."/>
            <person name="Antonio M."/>
            <person name="Oren A."/>
            <person name="Chaudhuri R.R."/>
            <person name="La Ragione R."/>
            <person name="Hildebrand F."/>
            <person name="Pallen M.J."/>
        </authorList>
    </citation>
    <scope>NUCLEOTIDE SEQUENCE</scope>
    <source>
        <strain evidence="1">CHK33-7979</strain>
    </source>
</reference>
<dbReference type="EMBL" id="DXCX01000011">
    <property type="protein sequence ID" value="HIY72457.1"/>
    <property type="molecule type" value="Genomic_DNA"/>
</dbReference>
<dbReference type="CDD" id="cd07516">
    <property type="entry name" value="HAD_Pase"/>
    <property type="match status" value="1"/>
</dbReference>
<gene>
    <name evidence="1" type="ORF">H9826_00585</name>
</gene>
<keyword evidence="1" id="KW-0378">Hydrolase</keyword>
<dbReference type="NCBIfam" id="TIGR00099">
    <property type="entry name" value="Cof-subfamily"/>
    <property type="match status" value="1"/>
</dbReference>
<dbReference type="SUPFAM" id="SSF56784">
    <property type="entry name" value="HAD-like"/>
    <property type="match status" value="1"/>
</dbReference>
<name>A0A9D1Z321_9FIRM</name>
<dbReference type="Gene3D" id="3.40.50.1000">
    <property type="entry name" value="HAD superfamily/HAD-like"/>
    <property type="match status" value="1"/>
</dbReference>
<protein>
    <submittedName>
        <fullName evidence="1">HAD family hydrolase</fullName>
    </submittedName>
</protein>
<comment type="caution">
    <text evidence="1">The sequence shown here is derived from an EMBL/GenBank/DDBJ whole genome shotgun (WGS) entry which is preliminary data.</text>
</comment>
<organism evidence="1 2">
    <name type="scientific">Candidatus Intestinimonas merdavium</name>
    <dbReference type="NCBI Taxonomy" id="2838622"/>
    <lineage>
        <taxon>Bacteria</taxon>
        <taxon>Bacillati</taxon>
        <taxon>Bacillota</taxon>
        <taxon>Clostridia</taxon>
        <taxon>Eubacteriales</taxon>
        <taxon>Intestinimonas</taxon>
    </lineage>
</organism>
<dbReference type="AlphaFoldDB" id="A0A9D1Z321"/>
<dbReference type="Gene3D" id="3.30.1240.10">
    <property type="match status" value="1"/>
</dbReference>
<dbReference type="PANTHER" id="PTHR10000:SF8">
    <property type="entry name" value="HAD SUPERFAMILY HYDROLASE-LIKE, TYPE 3"/>
    <property type="match status" value="1"/>
</dbReference>
<dbReference type="SFLD" id="SFLDS00003">
    <property type="entry name" value="Haloacid_Dehalogenase"/>
    <property type="match status" value="1"/>
</dbReference>
<dbReference type="InterPro" id="IPR036412">
    <property type="entry name" value="HAD-like_sf"/>
</dbReference>
<dbReference type="InterPro" id="IPR006379">
    <property type="entry name" value="HAD-SF_hydro_IIB"/>
</dbReference>
<dbReference type="GO" id="GO:0005829">
    <property type="term" value="C:cytosol"/>
    <property type="evidence" value="ECO:0007669"/>
    <property type="project" value="TreeGrafter"/>
</dbReference>
<dbReference type="Pfam" id="PF08282">
    <property type="entry name" value="Hydrolase_3"/>
    <property type="match status" value="1"/>
</dbReference>
<dbReference type="SFLD" id="SFLDG01140">
    <property type="entry name" value="C2.B:_Phosphomannomutase_and_P"/>
    <property type="match status" value="1"/>
</dbReference>
<dbReference type="InterPro" id="IPR000150">
    <property type="entry name" value="Cof"/>
</dbReference>
<dbReference type="NCBIfam" id="TIGR01484">
    <property type="entry name" value="HAD-SF-IIB"/>
    <property type="match status" value="1"/>
</dbReference>
<dbReference type="GO" id="GO:0000287">
    <property type="term" value="F:magnesium ion binding"/>
    <property type="evidence" value="ECO:0007669"/>
    <property type="project" value="TreeGrafter"/>
</dbReference>
<proteinExistence type="predicted"/>